<organism evidence="2 3">
    <name type="scientific">Bartonella apihabitans</name>
    <dbReference type="NCBI Taxonomy" id="2750929"/>
    <lineage>
        <taxon>Bacteria</taxon>
        <taxon>Pseudomonadati</taxon>
        <taxon>Pseudomonadota</taxon>
        <taxon>Alphaproteobacteria</taxon>
        <taxon>Hyphomicrobiales</taxon>
        <taxon>Bartonellaceae</taxon>
        <taxon>Bartonella</taxon>
    </lineage>
</organism>
<gene>
    <name evidence="2" type="ORF">BBC0178_005540</name>
</gene>
<proteinExistence type="predicted"/>
<sequence length="55" mass="6251">MVISIFCFEADMDKGVKDNHFPLQTVFFVVVSLPAIQAPFIVFEIEMKNILPDCC</sequence>
<evidence type="ECO:0000256" key="1">
    <source>
        <dbReference type="SAM" id="Phobius"/>
    </source>
</evidence>
<evidence type="ECO:0000313" key="2">
    <source>
        <dbReference type="EMBL" id="AQT42052.1"/>
    </source>
</evidence>
<name>A0A1U9M974_9HYPH</name>
<dbReference type="Proteomes" id="UP000189660">
    <property type="component" value="Chromosome"/>
</dbReference>
<feature type="transmembrane region" description="Helical" evidence="1">
    <location>
        <begin position="21"/>
        <end position="43"/>
    </location>
</feature>
<keyword evidence="1" id="KW-1133">Transmembrane helix</keyword>
<protein>
    <submittedName>
        <fullName evidence="2">Uncharacterized protein</fullName>
    </submittedName>
</protein>
<keyword evidence="3" id="KW-1185">Reference proteome</keyword>
<dbReference type="AlphaFoldDB" id="A0A1U9M974"/>
<reference evidence="2 3" key="1">
    <citation type="submission" date="2016-11" db="EMBL/GenBank/DDBJ databases">
        <title>Comparative genomics of Bartonella apis.</title>
        <authorList>
            <person name="Engel P."/>
        </authorList>
    </citation>
    <scope>NUCLEOTIDE SEQUENCE [LARGE SCALE GENOMIC DNA]</scope>
    <source>
        <strain evidence="2 3">BBC0178</strain>
    </source>
</reference>
<dbReference type="KEGG" id="bapa:BBC0178_005540"/>
<evidence type="ECO:0000313" key="3">
    <source>
        <dbReference type="Proteomes" id="UP000189660"/>
    </source>
</evidence>
<keyword evidence="1" id="KW-0472">Membrane</keyword>
<accession>A0A1U9M974</accession>
<dbReference type="EMBL" id="CP015820">
    <property type="protein sequence ID" value="AQT42052.1"/>
    <property type="molecule type" value="Genomic_DNA"/>
</dbReference>
<keyword evidence="1" id="KW-0812">Transmembrane</keyword>